<keyword evidence="11" id="KW-1185">Reference proteome</keyword>
<dbReference type="AlphaFoldDB" id="A0A7N8XP20"/>
<dbReference type="GO" id="GO:0045944">
    <property type="term" value="P:positive regulation of transcription by RNA polymerase II"/>
    <property type="evidence" value="ECO:0007669"/>
    <property type="project" value="TreeGrafter"/>
</dbReference>
<evidence type="ECO:0000256" key="7">
    <source>
        <dbReference type="PROSITE-ProRule" id="PRU00094"/>
    </source>
</evidence>
<evidence type="ECO:0000256" key="2">
    <source>
        <dbReference type="ARBA" id="ARBA00022723"/>
    </source>
</evidence>
<keyword evidence="8" id="KW-0472">Membrane</keyword>
<evidence type="ECO:0000256" key="3">
    <source>
        <dbReference type="ARBA" id="ARBA00022771"/>
    </source>
</evidence>
<evidence type="ECO:0000256" key="5">
    <source>
        <dbReference type="ARBA" id="ARBA00023159"/>
    </source>
</evidence>
<keyword evidence="6" id="KW-0539">Nucleus</keyword>
<dbReference type="PANTHER" id="PTHR10071:SF281">
    <property type="entry name" value="BOX A-BINDING FACTOR-RELATED"/>
    <property type="match status" value="1"/>
</dbReference>
<dbReference type="SUPFAM" id="SSF57716">
    <property type="entry name" value="Glucocorticoid receptor-like (DNA-binding domain)"/>
    <property type="match status" value="1"/>
</dbReference>
<feature type="transmembrane region" description="Helical" evidence="8">
    <location>
        <begin position="95"/>
        <end position="114"/>
    </location>
</feature>
<name>A0A7N8XP20_9TELE</name>
<evidence type="ECO:0000313" key="11">
    <source>
        <dbReference type="Proteomes" id="UP000261640"/>
    </source>
</evidence>
<dbReference type="SMART" id="SM00401">
    <property type="entry name" value="ZnF_GATA"/>
    <property type="match status" value="1"/>
</dbReference>
<dbReference type="Ensembl" id="ENSMAMT00000052576.1">
    <property type="protein sequence ID" value="ENSMAMP00000055402.1"/>
    <property type="gene ID" value="ENSMAMG00000012218.2"/>
</dbReference>
<dbReference type="CDD" id="cd00202">
    <property type="entry name" value="ZnF_GATA"/>
    <property type="match status" value="1"/>
</dbReference>
<reference evidence="10" key="1">
    <citation type="submission" date="2025-08" db="UniProtKB">
        <authorList>
            <consortium name="Ensembl"/>
        </authorList>
    </citation>
    <scope>IDENTIFICATION</scope>
</reference>
<dbReference type="GO" id="GO:0045165">
    <property type="term" value="P:cell fate commitment"/>
    <property type="evidence" value="ECO:0007669"/>
    <property type="project" value="TreeGrafter"/>
</dbReference>
<evidence type="ECO:0000256" key="8">
    <source>
        <dbReference type="SAM" id="Phobius"/>
    </source>
</evidence>
<dbReference type="PRINTS" id="PR00619">
    <property type="entry name" value="GATAZNFINGER"/>
</dbReference>
<evidence type="ECO:0000259" key="9">
    <source>
        <dbReference type="PROSITE" id="PS50114"/>
    </source>
</evidence>
<comment type="subcellular location">
    <subcellularLocation>
        <location evidence="1">Nucleus</location>
    </subcellularLocation>
</comment>
<keyword evidence="3 7" id="KW-0863">Zinc-finger</keyword>
<dbReference type="Gene3D" id="3.30.50.10">
    <property type="entry name" value="Erythroid Transcription Factor GATA-1, subunit A"/>
    <property type="match status" value="1"/>
</dbReference>
<keyword evidence="8" id="KW-0812">Transmembrane</keyword>
<dbReference type="Proteomes" id="UP000261640">
    <property type="component" value="Unplaced"/>
</dbReference>
<dbReference type="FunFam" id="3.30.50.10:FF:000002">
    <property type="entry name" value="Gata transcription factor gatad"/>
    <property type="match status" value="1"/>
</dbReference>
<keyword evidence="8" id="KW-1133">Transmembrane helix</keyword>
<proteinExistence type="predicted"/>
<dbReference type="InterPro" id="IPR039355">
    <property type="entry name" value="Transcription_factor_GATA"/>
</dbReference>
<keyword evidence="4" id="KW-0862">Zinc</keyword>
<dbReference type="Pfam" id="PF00320">
    <property type="entry name" value="GATA"/>
    <property type="match status" value="1"/>
</dbReference>
<keyword evidence="5" id="KW-0010">Activator</keyword>
<dbReference type="InterPro" id="IPR013088">
    <property type="entry name" value="Znf_NHR/GATA"/>
</dbReference>
<feature type="transmembrane region" description="Helical" evidence="8">
    <location>
        <begin position="219"/>
        <end position="241"/>
    </location>
</feature>
<dbReference type="GO" id="GO:0000978">
    <property type="term" value="F:RNA polymerase II cis-regulatory region sequence-specific DNA binding"/>
    <property type="evidence" value="ECO:0007669"/>
    <property type="project" value="TreeGrafter"/>
</dbReference>
<dbReference type="PROSITE" id="PS50114">
    <property type="entry name" value="GATA_ZN_FINGER_2"/>
    <property type="match status" value="1"/>
</dbReference>
<dbReference type="GO" id="GO:0000981">
    <property type="term" value="F:DNA-binding transcription factor activity, RNA polymerase II-specific"/>
    <property type="evidence" value="ECO:0007669"/>
    <property type="project" value="TreeGrafter"/>
</dbReference>
<evidence type="ECO:0000256" key="4">
    <source>
        <dbReference type="ARBA" id="ARBA00022833"/>
    </source>
</evidence>
<dbReference type="InterPro" id="IPR000679">
    <property type="entry name" value="Znf_GATA"/>
</dbReference>
<evidence type="ECO:0000256" key="1">
    <source>
        <dbReference type="ARBA" id="ARBA00004123"/>
    </source>
</evidence>
<dbReference type="PROSITE" id="PS00344">
    <property type="entry name" value="GATA_ZN_FINGER_1"/>
    <property type="match status" value="1"/>
</dbReference>
<dbReference type="PANTHER" id="PTHR10071">
    <property type="entry name" value="TRANSCRIPTION FACTOR GATA FAMILY MEMBER"/>
    <property type="match status" value="1"/>
</dbReference>
<keyword evidence="2" id="KW-0479">Metal-binding</keyword>
<dbReference type="GO" id="GO:0000122">
    <property type="term" value="P:negative regulation of transcription by RNA polymerase II"/>
    <property type="evidence" value="ECO:0007669"/>
    <property type="project" value="TreeGrafter"/>
</dbReference>
<evidence type="ECO:0000256" key="6">
    <source>
        <dbReference type="ARBA" id="ARBA00023242"/>
    </source>
</evidence>
<dbReference type="GO" id="GO:0008270">
    <property type="term" value="F:zinc ion binding"/>
    <property type="evidence" value="ECO:0007669"/>
    <property type="project" value="UniProtKB-KW"/>
</dbReference>
<protein>
    <submittedName>
        <fullName evidence="10">GATA binding protein 1b</fullName>
    </submittedName>
</protein>
<organism evidence="10 11">
    <name type="scientific">Mastacembelus armatus</name>
    <name type="common">zig-zag eel</name>
    <dbReference type="NCBI Taxonomy" id="205130"/>
    <lineage>
        <taxon>Eukaryota</taxon>
        <taxon>Metazoa</taxon>
        <taxon>Chordata</taxon>
        <taxon>Craniata</taxon>
        <taxon>Vertebrata</taxon>
        <taxon>Euteleostomi</taxon>
        <taxon>Actinopterygii</taxon>
        <taxon>Neopterygii</taxon>
        <taxon>Teleostei</taxon>
        <taxon>Neoteleostei</taxon>
        <taxon>Acanthomorphata</taxon>
        <taxon>Anabantaria</taxon>
        <taxon>Synbranchiformes</taxon>
        <taxon>Mastacembelidae</taxon>
        <taxon>Mastacembelus</taxon>
    </lineage>
</organism>
<feature type="domain" description="GATA-type" evidence="9">
    <location>
        <begin position="116"/>
        <end position="175"/>
    </location>
</feature>
<accession>A0A7N8XP20</accession>
<dbReference type="GeneTree" id="ENSGT00940000170958"/>
<evidence type="ECO:0000313" key="10">
    <source>
        <dbReference type="Ensembl" id="ENSMAMP00000055402.1"/>
    </source>
</evidence>
<sequence length="254" mass="28925">QSPDASHQVLSTCDWLEDSSYQSLSPIYVLPSPSSSSYCNITLPSPPVCPLISTMRWNNYYGNHYLSPSPSCGDWVLPGNQVPVLILSLHENRDIFFFFFFFFSIFLLNTFQAATPRTGSQCVNCETVTTTLWRRNAAGEPVCNACGLYYKLTSDTMKSTVNRPLTMKKEGIQTRNRKVTSKSKKSMRGNQSESKQCWLTQYSWRMDTSAEHVDQIFQLFRIIAVFVSVSFSLSRLMMLLYSSQQSFLMSVCSF</sequence>
<reference evidence="10" key="2">
    <citation type="submission" date="2025-09" db="UniProtKB">
        <authorList>
            <consortium name="Ensembl"/>
        </authorList>
    </citation>
    <scope>IDENTIFICATION</scope>
</reference>
<dbReference type="GO" id="GO:0005634">
    <property type="term" value="C:nucleus"/>
    <property type="evidence" value="ECO:0007669"/>
    <property type="project" value="UniProtKB-SubCell"/>
</dbReference>